<dbReference type="InterPro" id="IPR031167">
    <property type="entry name" value="G_OBG"/>
</dbReference>
<keyword evidence="6 9" id="KW-0378">Hydrolase</keyword>
<dbReference type="SUPFAM" id="SSF52540">
    <property type="entry name" value="P-loop containing nucleoside triphosphate hydrolases"/>
    <property type="match status" value="1"/>
</dbReference>
<dbReference type="NCBIfam" id="NF008956">
    <property type="entry name" value="PRK12299.1"/>
    <property type="match status" value="1"/>
</dbReference>
<gene>
    <name evidence="14" type="primary">obgE</name>
    <name evidence="9" type="synonym">obg</name>
    <name evidence="14" type="ORF">IAC85_02655</name>
</gene>
<evidence type="ECO:0000256" key="5">
    <source>
        <dbReference type="ARBA" id="ARBA00022741"/>
    </source>
</evidence>
<accession>A0A9D0YYX5</accession>
<dbReference type="PRINTS" id="PR00326">
    <property type="entry name" value="GTP1OBG"/>
</dbReference>
<name>A0A9D0YYX5_9FIRM</name>
<dbReference type="InterPro" id="IPR006074">
    <property type="entry name" value="GTP1-OBG_CS"/>
</dbReference>
<evidence type="ECO:0000259" key="13">
    <source>
        <dbReference type="PROSITE" id="PS51883"/>
    </source>
</evidence>
<dbReference type="SUPFAM" id="SSF102741">
    <property type="entry name" value="Obg GTP-binding protein C-terminal domain"/>
    <property type="match status" value="1"/>
</dbReference>
<dbReference type="GO" id="GO:0005525">
    <property type="term" value="F:GTP binding"/>
    <property type="evidence" value="ECO:0007669"/>
    <property type="project" value="UniProtKB-UniRule"/>
</dbReference>
<feature type="binding site" evidence="9">
    <location>
        <begin position="282"/>
        <end position="285"/>
    </location>
    <ligand>
        <name>GTP</name>
        <dbReference type="ChEBI" id="CHEBI:37565"/>
    </ligand>
</feature>
<dbReference type="InterPro" id="IPR036346">
    <property type="entry name" value="GTP-bd_prot_GTP1/OBG_C_sf"/>
</dbReference>
<evidence type="ECO:0000256" key="2">
    <source>
        <dbReference type="ARBA" id="ARBA00007699"/>
    </source>
</evidence>
<evidence type="ECO:0000256" key="8">
    <source>
        <dbReference type="ARBA" id="ARBA00023134"/>
    </source>
</evidence>
<evidence type="ECO:0000256" key="6">
    <source>
        <dbReference type="ARBA" id="ARBA00022801"/>
    </source>
</evidence>
<keyword evidence="5 9" id="KW-0547">Nucleotide-binding</keyword>
<reference evidence="14" key="1">
    <citation type="submission" date="2020-10" db="EMBL/GenBank/DDBJ databases">
        <authorList>
            <person name="Gilroy R."/>
        </authorList>
    </citation>
    <scope>NUCLEOTIDE SEQUENCE</scope>
    <source>
        <strain evidence="14">CHK165-10780</strain>
    </source>
</reference>
<dbReference type="GO" id="GO:0003924">
    <property type="term" value="F:GTPase activity"/>
    <property type="evidence" value="ECO:0007669"/>
    <property type="project" value="UniProtKB-UniRule"/>
</dbReference>
<keyword evidence="7 9" id="KW-0460">Magnesium</keyword>
<dbReference type="SUPFAM" id="SSF82051">
    <property type="entry name" value="Obg GTP-binding protein N-terminal domain"/>
    <property type="match status" value="1"/>
</dbReference>
<dbReference type="GO" id="GO:0042254">
    <property type="term" value="P:ribosome biogenesis"/>
    <property type="evidence" value="ECO:0007669"/>
    <property type="project" value="UniProtKB-UniRule"/>
</dbReference>
<comment type="function">
    <text evidence="9">An essential GTPase which binds GTP, GDP and possibly (p)ppGpp with moderate affinity, with high nucleotide exchange rates and a fairly low GTP hydrolysis rate. Plays a role in control of the cell cycle, stress response, ribosome biogenesis and in those bacteria that undergo differentiation, in morphogenesis control.</text>
</comment>
<dbReference type="PROSITE" id="PS51883">
    <property type="entry name" value="OBG"/>
    <property type="match status" value="1"/>
</dbReference>
<comment type="similarity">
    <text evidence="2 9">Belongs to the TRAFAC class OBG-HflX-like GTPase superfamily. OBG GTPase family.</text>
</comment>
<dbReference type="NCBIfam" id="NF008955">
    <property type="entry name" value="PRK12297.1"/>
    <property type="match status" value="1"/>
</dbReference>
<dbReference type="Pfam" id="PF01018">
    <property type="entry name" value="GTP1_OBG"/>
    <property type="match status" value="1"/>
</dbReference>
<feature type="binding site" evidence="9">
    <location>
        <begin position="212"/>
        <end position="215"/>
    </location>
    <ligand>
        <name>GTP</name>
        <dbReference type="ChEBI" id="CHEBI:37565"/>
    </ligand>
</feature>
<protein>
    <recommendedName>
        <fullName evidence="9">GTPase Obg</fullName>
        <ecNumber evidence="9">3.6.5.-</ecNumber>
    </recommendedName>
    <alternativeName>
        <fullName evidence="9">GTP-binding protein Obg</fullName>
    </alternativeName>
</protein>
<sequence length="430" mass="46982">MFVDDVTIKVEAGNGGDGCLAFRREKYIPMGGPFGGNGGRGGSIIFRVDEGLHTLLDLRYQKLFKATKGENGKGKGMDGADAKDVIVKVPPGTVVTDTETGLILADLKHNGDEVVVAKGGRGGRGNMAFKTQSNPAPNYAENGEPGEKKTLHVELKLLADVGLVGLPSVGKSTILSMVSRSKPKIAAYHFTTLSPNLGVVKARDGRSFVMADLPGLIEGASEGAGLGDRFLRHIERTKVIAHVIDMGGVEGRDAYDDYVMICEELGKFSQKLLQKPSIIIANKMDVEGAEERLKEFKKKVTGIPIYEISAMKHEGLEDVLDALADLIDQSKETDEIYEDDQYESHVLYKFQKEAPYTITKERQTKDGAVWVIKGAALEKLLRMTNFSTDEAAYRFARKLTKLGVDDKLREMGAKSGDIVQILDFSFDFKE</sequence>
<proteinExistence type="inferred from homology"/>
<feature type="binding site" evidence="9">
    <location>
        <begin position="190"/>
        <end position="194"/>
    </location>
    <ligand>
        <name>GTP</name>
        <dbReference type="ChEBI" id="CHEBI:37565"/>
    </ligand>
</feature>
<feature type="domain" description="Obg" evidence="13">
    <location>
        <begin position="1"/>
        <end position="158"/>
    </location>
</feature>
<feature type="binding site" evidence="9">
    <location>
        <position position="172"/>
    </location>
    <ligand>
        <name>Mg(2+)</name>
        <dbReference type="ChEBI" id="CHEBI:18420"/>
    </ligand>
</feature>
<dbReference type="InterPro" id="IPR027417">
    <property type="entry name" value="P-loop_NTPase"/>
</dbReference>
<dbReference type="NCBIfam" id="TIGR03595">
    <property type="entry name" value="Obg_CgtA_exten"/>
    <property type="match status" value="1"/>
</dbReference>
<evidence type="ECO:0000256" key="1">
    <source>
        <dbReference type="ARBA" id="ARBA00001946"/>
    </source>
</evidence>
<dbReference type="NCBIfam" id="NF008954">
    <property type="entry name" value="PRK12296.1"/>
    <property type="match status" value="1"/>
</dbReference>
<comment type="caution">
    <text evidence="14">The sequence shown here is derived from an EMBL/GenBank/DDBJ whole genome shotgun (WGS) entry which is preliminary data.</text>
</comment>
<dbReference type="PANTHER" id="PTHR11702">
    <property type="entry name" value="DEVELOPMENTALLY REGULATED GTP-BINDING PROTEIN-RELATED"/>
    <property type="match status" value="1"/>
</dbReference>
<dbReference type="HAMAP" id="MF_01454">
    <property type="entry name" value="GTPase_Obg"/>
    <property type="match status" value="1"/>
</dbReference>
<evidence type="ECO:0000256" key="9">
    <source>
        <dbReference type="HAMAP-Rule" id="MF_01454"/>
    </source>
</evidence>
<dbReference type="InterPro" id="IPR015349">
    <property type="entry name" value="OCT_dom"/>
</dbReference>
<dbReference type="Gene3D" id="3.40.50.300">
    <property type="entry name" value="P-loop containing nucleotide triphosphate hydrolases"/>
    <property type="match status" value="1"/>
</dbReference>
<dbReference type="PANTHER" id="PTHR11702:SF31">
    <property type="entry name" value="MITOCHONDRIAL RIBOSOME-ASSOCIATED GTPASE 2"/>
    <property type="match status" value="1"/>
</dbReference>
<dbReference type="InterPro" id="IPR006169">
    <property type="entry name" value="GTP1_OBG_dom"/>
</dbReference>
<feature type="binding site" evidence="9">
    <location>
        <begin position="309"/>
        <end position="311"/>
    </location>
    <ligand>
        <name>GTP</name>
        <dbReference type="ChEBI" id="CHEBI:37565"/>
    </ligand>
</feature>
<comment type="subcellular location">
    <subcellularLocation>
        <location evidence="9">Cytoplasm</location>
    </subcellularLocation>
</comment>
<reference evidence="14" key="2">
    <citation type="journal article" date="2021" name="PeerJ">
        <title>Extensive microbial diversity within the chicken gut microbiome revealed by metagenomics and culture.</title>
        <authorList>
            <person name="Gilroy R."/>
            <person name="Ravi A."/>
            <person name="Getino M."/>
            <person name="Pursley I."/>
            <person name="Horton D.L."/>
            <person name="Alikhan N.F."/>
            <person name="Baker D."/>
            <person name="Gharbi K."/>
            <person name="Hall N."/>
            <person name="Watson M."/>
            <person name="Adriaenssens E.M."/>
            <person name="Foster-Nyarko E."/>
            <person name="Jarju S."/>
            <person name="Secka A."/>
            <person name="Antonio M."/>
            <person name="Oren A."/>
            <person name="Chaudhuri R.R."/>
            <person name="La Ragione R."/>
            <person name="Hildebrand F."/>
            <person name="Pallen M.J."/>
        </authorList>
    </citation>
    <scope>NUCLEOTIDE SEQUENCE</scope>
    <source>
        <strain evidence="14">CHK165-10780</strain>
    </source>
</reference>
<dbReference type="GO" id="GO:0005737">
    <property type="term" value="C:cytoplasm"/>
    <property type="evidence" value="ECO:0007669"/>
    <property type="project" value="UniProtKB-SubCell"/>
</dbReference>
<evidence type="ECO:0000256" key="10">
    <source>
        <dbReference type="SAM" id="MobiDB-lite"/>
    </source>
</evidence>
<dbReference type="Pfam" id="PF09269">
    <property type="entry name" value="DUF1967"/>
    <property type="match status" value="1"/>
</dbReference>
<dbReference type="FunFam" id="2.70.210.12:FF:000001">
    <property type="entry name" value="GTPase Obg"/>
    <property type="match status" value="1"/>
</dbReference>
<evidence type="ECO:0000256" key="4">
    <source>
        <dbReference type="ARBA" id="ARBA00022723"/>
    </source>
</evidence>
<dbReference type="NCBIfam" id="TIGR02729">
    <property type="entry name" value="Obg_CgtA"/>
    <property type="match status" value="1"/>
</dbReference>
<feature type="binding site" evidence="9">
    <location>
        <position position="192"/>
    </location>
    <ligand>
        <name>Mg(2+)</name>
        <dbReference type="ChEBI" id="CHEBI:18420"/>
    </ligand>
</feature>
<dbReference type="InterPro" id="IPR036726">
    <property type="entry name" value="GTP1_OBG_dom_sf"/>
</dbReference>
<dbReference type="Proteomes" id="UP000886725">
    <property type="component" value="Unassembled WGS sequence"/>
</dbReference>
<dbReference type="PIRSF" id="PIRSF002401">
    <property type="entry name" value="GTP_bd_Obg/CgtA"/>
    <property type="match status" value="1"/>
</dbReference>
<evidence type="ECO:0000259" key="12">
    <source>
        <dbReference type="PROSITE" id="PS51881"/>
    </source>
</evidence>
<dbReference type="AlphaFoldDB" id="A0A9D0YYX5"/>
<feature type="binding site" evidence="9">
    <location>
        <begin position="165"/>
        <end position="172"/>
    </location>
    <ligand>
        <name>GTP</name>
        <dbReference type="ChEBI" id="CHEBI:37565"/>
    </ligand>
</feature>
<evidence type="ECO:0000313" key="14">
    <source>
        <dbReference type="EMBL" id="HIQ64619.1"/>
    </source>
</evidence>
<dbReference type="InterPro" id="IPR014100">
    <property type="entry name" value="GTP-bd_Obg/CgtA"/>
</dbReference>
<dbReference type="PROSITE" id="PS51881">
    <property type="entry name" value="OCT"/>
    <property type="match status" value="1"/>
</dbReference>
<feature type="region of interest" description="Disordered" evidence="10">
    <location>
        <begin position="125"/>
        <end position="144"/>
    </location>
</feature>
<dbReference type="EC" id="3.6.5.-" evidence="9"/>
<dbReference type="EMBL" id="DVFU01000052">
    <property type="protein sequence ID" value="HIQ64619.1"/>
    <property type="molecule type" value="Genomic_DNA"/>
</dbReference>
<dbReference type="InterPro" id="IPR006073">
    <property type="entry name" value="GTP-bd"/>
</dbReference>
<organism evidence="14 15">
    <name type="scientific">Candidatus Faecenecus gallistercoris</name>
    <dbReference type="NCBI Taxonomy" id="2840793"/>
    <lineage>
        <taxon>Bacteria</taxon>
        <taxon>Bacillati</taxon>
        <taxon>Bacillota</taxon>
        <taxon>Bacillota incertae sedis</taxon>
        <taxon>Candidatus Faecenecus</taxon>
    </lineage>
</organism>
<dbReference type="Pfam" id="PF01926">
    <property type="entry name" value="MMR_HSR1"/>
    <property type="match status" value="1"/>
</dbReference>
<evidence type="ECO:0000256" key="3">
    <source>
        <dbReference type="ARBA" id="ARBA00022490"/>
    </source>
</evidence>
<keyword evidence="3 9" id="KW-0963">Cytoplasm</keyword>
<dbReference type="GO" id="GO:0000287">
    <property type="term" value="F:magnesium ion binding"/>
    <property type="evidence" value="ECO:0007669"/>
    <property type="project" value="InterPro"/>
</dbReference>
<comment type="cofactor">
    <cofactor evidence="1 9">
        <name>Mg(2+)</name>
        <dbReference type="ChEBI" id="CHEBI:18420"/>
    </cofactor>
</comment>
<dbReference type="PROSITE" id="PS00905">
    <property type="entry name" value="GTP1_OBG"/>
    <property type="match status" value="1"/>
</dbReference>
<evidence type="ECO:0000259" key="11">
    <source>
        <dbReference type="PROSITE" id="PS51710"/>
    </source>
</evidence>
<evidence type="ECO:0000256" key="7">
    <source>
        <dbReference type="ARBA" id="ARBA00022842"/>
    </source>
</evidence>
<dbReference type="Gene3D" id="3.30.300.350">
    <property type="entry name" value="GTP-binding protein OBG, C-terminal domain"/>
    <property type="match status" value="1"/>
</dbReference>
<keyword evidence="4 9" id="KW-0479">Metal-binding</keyword>
<dbReference type="InterPro" id="IPR045086">
    <property type="entry name" value="OBG_GTPase"/>
</dbReference>
<evidence type="ECO:0000313" key="15">
    <source>
        <dbReference type="Proteomes" id="UP000886725"/>
    </source>
</evidence>
<feature type="domain" description="OBG-type G" evidence="11">
    <location>
        <begin position="159"/>
        <end position="328"/>
    </location>
</feature>
<dbReference type="PROSITE" id="PS51710">
    <property type="entry name" value="G_OBG"/>
    <property type="match status" value="1"/>
</dbReference>
<feature type="domain" description="OCT" evidence="12">
    <location>
        <begin position="348"/>
        <end position="430"/>
    </location>
</feature>
<comment type="subunit">
    <text evidence="9">Monomer.</text>
</comment>
<dbReference type="Gene3D" id="2.70.210.12">
    <property type="entry name" value="GTP1/OBG domain"/>
    <property type="match status" value="1"/>
</dbReference>
<keyword evidence="8 9" id="KW-0342">GTP-binding</keyword>
<dbReference type="CDD" id="cd01898">
    <property type="entry name" value="Obg"/>
    <property type="match status" value="1"/>
</dbReference>